<dbReference type="FunFam" id="4.10.1100.10:FF:000001">
    <property type="entry name" value="Squamosa promoter-binding-like protein 14"/>
    <property type="match status" value="1"/>
</dbReference>
<keyword evidence="6" id="KW-0238">DNA-binding</keyword>
<evidence type="ECO:0000256" key="4">
    <source>
        <dbReference type="ARBA" id="ARBA00022833"/>
    </source>
</evidence>
<dbReference type="PANTHER" id="PTHR31251">
    <property type="entry name" value="SQUAMOSA PROMOTER-BINDING-LIKE PROTEIN 4"/>
    <property type="match status" value="1"/>
</dbReference>
<dbReference type="AlphaFoldDB" id="A0A2H5NVT9"/>
<keyword evidence="8" id="KW-0539">Nucleus</keyword>
<keyword evidence="7" id="KW-0804">Transcription</keyword>
<dbReference type="Proteomes" id="UP000236630">
    <property type="component" value="Unassembled WGS sequence"/>
</dbReference>
<evidence type="ECO:0000256" key="6">
    <source>
        <dbReference type="ARBA" id="ARBA00023125"/>
    </source>
</evidence>
<name>A0A2H5NVT9_CITUN</name>
<evidence type="ECO:0000256" key="8">
    <source>
        <dbReference type="ARBA" id="ARBA00023242"/>
    </source>
</evidence>
<dbReference type="InterPro" id="IPR044817">
    <property type="entry name" value="SBP-like"/>
</dbReference>
<dbReference type="EMBL" id="BDQV01000022">
    <property type="protein sequence ID" value="GAY44243.1"/>
    <property type="molecule type" value="Genomic_DNA"/>
</dbReference>
<gene>
    <name evidence="11" type="ORF">CUMW_080710</name>
</gene>
<protein>
    <recommendedName>
        <fullName evidence="10">SBP-type domain-containing protein</fullName>
    </recommendedName>
</protein>
<evidence type="ECO:0000313" key="11">
    <source>
        <dbReference type="EMBL" id="GAY44243.1"/>
    </source>
</evidence>
<evidence type="ECO:0000256" key="2">
    <source>
        <dbReference type="ARBA" id="ARBA00022723"/>
    </source>
</evidence>
<comment type="caution">
    <text evidence="11">The sequence shown here is derived from an EMBL/GenBank/DDBJ whole genome shotgun (WGS) entry which is preliminary data.</text>
</comment>
<dbReference type="InterPro" id="IPR004333">
    <property type="entry name" value="SBP_dom"/>
</dbReference>
<feature type="domain" description="SBP-type" evidence="10">
    <location>
        <begin position="200"/>
        <end position="277"/>
    </location>
</feature>
<evidence type="ECO:0000256" key="9">
    <source>
        <dbReference type="PROSITE-ProRule" id="PRU00470"/>
    </source>
</evidence>
<evidence type="ECO:0000256" key="3">
    <source>
        <dbReference type="ARBA" id="ARBA00022771"/>
    </source>
</evidence>
<keyword evidence="12" id="KW-1185">Reference proteome</keyword>
<evidence type="ECO:0000256" key="7">
    <source>
        <dbReference type="ARBA" id="ARBA00023163"/>
    </source>
</evidence>
<proteinExistence type="predicted"/>
<keyword evidence="4" id="KW-0862">Zinc</keyword>
<dbReference type="GO" id="GO:0008270">
    <property type="term" value="F:zinc ion binding"/>
    <property type="evidence" value="ECO:0007669"/>
    <property type="project" value="UniProtKB-KW"/>
</dbReference>
<evidence type="ECO:0000256" key="1">
    <source>
        <dbReference type="ARBA" id="ARBA00004123"/>
    </source>
</evidence>
<dbReference type="STRING" id="55188.A0A2H5NVT9"/>
<reference evidence="11 12" key="1">
    <citation type="journal article" date="2017" name="Front. Genet.">
        <title>Draft sequencing of the heterozygous diploid genome of Satsuma (Citrus unshiu Marc.) using a hybrid assembly approach.</title>
        <authorList>
            <person name="Shimizu T."/>
            <person name="Tanizawa Y."/>
            <person name="Mochizuki T."/>
            <person name="Nagasaki H."/>
            <person name="Yoshioka T."/>
            <person name="Toyoda A."/>
            <person name="Fujiyama A."/>
            <person name="Kaminuma E."/>
            <person name="Nakamura Y."/>
        </authorList>
    </citation>
    <scope>NUCLEOTIDE SEQUENCE [LARGE SCALE GENOMIC DNA]</scope>
    <source>
        <strain evidence="12">cv. Miyagawa wase</strain>
    </source>
</reference>
<keyword evidence="5" id="KW-0805">Transcription regulation</keyword>
<evidence type="ECO:0000313" key="12">
    <source>
        <dbReference type="Proteomes" id="UP000236630"/>
    </source>
</evidence>
<dbReference type="Gene3D" id="4.10.1100.10">
    <property type="entry name" value="Transcription factor, SBP-box domain"/>
    <property type="match status" value="1"/>
</dbReference>
<dbReference type="SUPFAM" id="SSF103612">
    <property type="entry name" value="SBT domain"/>
    <property type="match status" value="1"/>
</dbReference>
<dbReference type="GO" id="GO:0003677">
    <property type="term" value="F:DNA binding"/>
    <property type="evidence" value="ECO:0007669"/>
    <property type="project" value="UniProtKB-KW"/>
</dbReference>
<dbReference type="Pfam" id="PF03110">
    <property type="entry name" value="SBP"/>
    <property type="match status" value="1"/>
</dbReference>
<organism evidence="11 12">
    <name type="scientific">Citrus unshiu</name>
    <name type="common">Satsuma mandarin</name>
    <name type="synonym">Citrus nobilis var. unshiu</name>
    <dbReference type="NCBI Taxonomy" id="55188"/>
    <lineage>
        <taxon>Eukaryota</taxon>
        <taxon>Viridiplantae</taxon>
        <taxon>Streptophyta</taxon>
        <taxon>Embryophyta</taxon>
        <taxon>Tracheophyta</taxon>
        <taxon>Spermatophyta</taxon>
        <taxon>Magnoliopsida</taxon>
        <taxon>eudicotyledons</taxon>
        <taxon>Gunneridae</taxon>
        <taxon>Pentapetalae</taxon>
        <taxon>rosids</taxon>
        <taxon>malvids</taxon>
        <taxon>Sapindales</taxon>
        <taxon>Rutaceae</taxon>
        <taxon>Aurantioideae</taxon>
        <taxon>Citrus</taxon>
    </lineage>
</organism>
<evidence type="ECO:0000259" key="10">
    <source>
        <dbReference type="PROSITE" id="PS51141"/>
    </source>
</evidence>
<comment type="subcellular location">
    <subcellularLocation>
        <location evidence="1">Nucleus</location>
    </subcellularLocation>
</comment>
<keyword evidence="3 9" id="KW-0863">Zinc-finger</keyword>
<keyword evidence="2" id="KW-0479">Metal-binding</keyword>
<accession>A0A2H5NVT9</accession>
<dbReference type="GO" id="GO:0005634">
    <property type="term" value="C:nucleus"/>
    <property type="evidence" value="ECO:0007669"/>
    <property type="project" value="UniProtKB-SubCell"/>
</dbReference>
<sequence>MCHQMLSRHFHIAYFEQLRYCFKMESWIYGSEGKGILYSDEVDSSVDPFTRSRKTLMAWESKPSYNFDINKLFSDSDDVENMEFMDLCFTDLTRKPCHSNSSLGTPNGEVGSDTNERLTTTPCMVTSNSFCGAESGSKISSSCMKSISQDSALIDLKLGRLVDGRDKQCGKLFKERSVASSAHPSLMAKKVRTTSSCSQTPLCQVYGCNKDLSSSKDYHKRHKVCDVHSKTPKVIVNGNEQRFCQQCSRFHLLAEFDDSKRSCRRRLAGHNERRRKPQFNIHSDRSRKLLQLYQDMHHAGSELPWTSLQNGTSFVYPDMLPGGILFPERYEPVKQIKFSERPPYSPQLAVPNTNEQLLTKSSLYQGNKKQHRLAIPLDTALTFQDSSGISHSSGALSLLSAQSQSMPNHLSGIPMARPLISQVSHTHLNLGQNFVKTSGTTPLGKYETKGFYTSGMNSMDGAQMRSLMVPDAGHAFELKVETDEVSQESDFFKDKNCYSPEQGFTVDLIQLSSHLKRVEQQRNSIQPKQHTDDL</sequence>
<evidence type="ECO:0000256" key="5">
    <source>
        <dbReference type="ARBA" id="ARBA00023015"/>
    </source>
</evidence>
<dbReference type="PROSITE" id="PS51141">
    <property type="entry name" value="ZF_SBP"/>
    <property type="match status" value="1"/>
</dbReference>
<dbReference type="InterPro" id="IPR036893">
    <property type="entry name" value="SBP_sf"/>
</dbReference>
<dbReference type="PANTHER" id="PTHR31251:SF102">
    <property type="entry name" value="SBP-TYPE DOMAIN-CONTAINING PROTEIN"/>
    <property type="match status" value="1"/>
</dbReference>